<evidence type="ECO:0000313" key="2">
    <source>
        <dbReference type="Proteomes" id="UP000825066"/>
    </source>
</evidence>
<evidence type="ECO:0000313" key="1">
    <source>
        <dbReference type="EMBL" id="BCX41982.1"/>
    </source>
</evidence>
<keyword evidence="2" id="KW-1185">Reference proteome</keyword>
<gene>
    <name evidence="1" type="ORF">STNY_R01290</name>
</gene>
<dbReference type="Proteomes" id="UP000825066">
    <property type="component" value="Chromosome"/>
</dbReference>
<sequence length="542" mass="59076">MLNVGKVALKVVECLDSPNAIRQVFCIALLARILLPGQSQAAEVAPCLKASLEVDAAMTTAKLRVAAERPPEFGSPDWKLSGVQQPGFFDYTLDIRRSVLPEGREYPLVVRMDPDRAAINLRQLSGPATKNADRICETVALTVAGGERNELQSTTFGGYAFFKNGLPTQVSSITSDDRIPRHFVDSYTDWFHRSRKFYRSALGRETREVNSVLFLVDQDEEGQQSGCRYAGSALPGLLLIGLRPGCLTGRQEPPGDLRHFVAHETFHQWNYTISGVERDPTAQAFRLMLLEGGAELAAVLFNAQTKAAGDDVTERYLGAAAKGCVDAALGRQQSIVELVNSNNEYAYSCGAVYAFLSMAPDGRKPLDALARFWKPVLVAPDKPIRSRVPFVDAAFTARISSLPTANELFSATGYQLVAAKELTKGERFQVAVELLREISRNDCQGSYGLFTGADEIVIDPNLTQCQHLRAGGKPLNVGGFDIYIAPLQARAAWLSACDAGGTVPVAYKDSDLEATSVACASKPKNMFTPLRLLRVPQRETLP</sequence>
<accession>A0ABM7QX89</accession>
<name>A0ABM7QX89_9GAMM</name>
<dbReference type="EMBL" id="AP024684">
    <property type="protein sequence ID" value="BCX41982.1"/>
    <property type="molecule type" value="Genomic_DNA"/>
</dbReference>
<protein>
    <recommendedName>
        <fullName evidence="3">Peptidase M61 catalytic domain-containing protein</fullName>
    </recommendedName>
</protein>
<reference evidence="1 2" key="1">
    <citation type="submission" date="2021-05" db="EMBL/GenBank/DDBJ databases">
        <title>Complete Genome Sequence of Stenotrophomonas pavanii strain Y.</title>
        <authorList>
            <person name="Dohra H."/>
            <person name="Mohad Din A.R.J."/>
            <person name="Suzuki K."/>
            <person name="Fatma A."/>
            <person name="Honjyo M."/>
            <person name="Nishimura T."/>
            <person name="Moriuch R."/>
            <person name="Masuda K."/>
            <person name="Minoura A."/>
            <person name="Tashiro Y."/>
            <person name="Futamata H."/>
        </authorList>
    </citation>
    <scope>NUCLEOTIDE SEQUENCE [LARGE SCALE GENOMIC DNA]</scope>
    <source>
        <strain evidence="2">Y</strain>
    </source>
</reference>
<organism evidence="1 2">
    <name type="scientific">Stenotrophomonas pavanii</name>
    <dbReference type="NCBI Taxonomy" id="487698"/>
    <lineage>
        <taxon>Bacteria</taxon>
        <taxon>Pseudomonadati</taxon>
        <taxon>Pseudomonadota</taxon>
        <taxon>Gammaproteobacteria</taxon>
        <taxon>Lysobacterales</taxon>
        <taxon>Lysobacteraceae</taxon>
        <taxon>Stenotrophomonas</taxon>
    </lineage>
</organism>
<dbReference type="RefSeq" id="WP_130768352.1">
    <property type="nucleotide sequence ID" value="NZ_AP024684.1"/>
</dbReference>
<evidence type="ECO:0008006" key="3">
    <source>
        <dbReference type="Google" id="ProtNLM"/>
    </source>
</evidence>
<proteinExistence type="predicted"/>